<evidence type="ECO:0000256" key="4">
    <source>
        <dbReference type="ARBA" id="ARBA00022448"/>
    </source>
</evidence>
<name>A0AA38LCV9_TAXCH</name>
<dbReference type="Gene3D" id="2.60.120.590">
    <property type="entry name" value="Alpha-ketoglutarate-dependent dioxygenase AlkB-like"/>
    <property type="match status" value="1"/>
</dbReference>
<dbReference type="GO" id="GO:0015031">
    <property type="term" value="P:protein transport"/>
    <property type="evidence" value="ECO:0007669"/>
    <property type="project" value="UniProtKB-KW"/>
</dbReference>
<keyword evidence="4" id="KW-0813">Transport</keyword>
<dbReference type="EMBL" id="JAHRHJ020000004">
    <property type="protein sequence ID" value="KAH9319326.1"/>
    <property type="molecule type" value="Genomic_DNA"/>
</dbReference>
<proteinExistence type="inferred from homology"/>
<dbReference type="Pfam" id="PF00810">
    <property type="entry name" value="ER_lumen_recept"/>
    <property type="match status" value="1"/>
</dbReference>
<evidence type="ECO:0000256" key="1">
    <source>
        <dbReference type="ARBA" id="ARBA00004477"/>
    </source>
</evidence>
<dbReference type="Proteomes" id="UP000824469">
    <property type="component" value="Unassembled WGS sequence"/>
</dbReference>
<protein>
    <submittedName>
        <fullName evidence="12">Uncharacterized protein</fullName>
    </submittedName>
</protein>
<dbReference type="GO" id="GO:0016192">
    <property type="term" value="P:vesicle-mediated transport"/>
    <property type="evidence" value="ECO:0007669"/>
    <property type="project" value="UniProtKB-KW"/>
</dbReference>
<dbReference type="InterPro" id="IPR037151">
    <property type="entry name" value="AlkB-like_sf"/>
</dbReference>
<dbReference type="PANTHER" id="PTHR31447:SF23">
    <property type="entry name" value="2-OXOGLUTARATE AND FE(II)-DEPENDENT OXYGENASE SUPERFAMILY PROTEIN"/>
    <property type="match status" value="1"/>
</dbReference>
<comment type="subcellular location">
    <subcellularLocation>
        <location evidence="1">Endoplasmic reticulum membrane</location>
        <topology evidence="1">Multi-pass membrane protein</topology>
    </subcellularLocation>
</comment>
<dbReference type="GO" id="GO:0003729">
    <property type="term" value="F:mRNA binding"/>
    <property type="evidence" value="ECO:0007669"/>
    <property type="project" value="InterPro"/>
</dbReference>
<dbReference type="PANTHER" id="PTHR31447">
    <property type="entry name" value="HYDROXYPROLINE-RICH GLYCOPROTEIN FAMILY PROTEIN-RELATED"/>
    <property type="match status" value="1"/>
</dbReference>
<keyword evidence="9" id="KW-1133">Transmembrane helix</keyword>
<evidence type="ECO:0000313" key="13">
    <source>
        <dbReference type="Proteomes" id="UP000824469"/>
    </source>
</evidence>
<evidence type="ECO:0000256" key="11">
    <source>
        <dbReference type="ARBA" id="ARBA00023170"/>
    </source>
</evidence>
<keyword evidence="11" id="KW-0675">Receptor</keyword>
<dbReference type="AlphaFoldDB" id="A0AA38LCV9"/>
<feature type="non-terminal residue" evidence="12">
    <location>
        <position position="1"/>
    </location>
</feature>
<gene>
    <name evidence="12" type="ORF">KI387_021095</name>
</gene>
<dbReference type="SUPFAM" id="SSF51197">
    <property type="entry name" value="Clavaminate synthase-like"/>
    <property type="match status" value="1"/>
</dbReference>
<evidence type="ECO:0000256" key="7">
    <source>
        <dbReference type="ARBA" id="ARBA00022892"/>
    </source>
</evidence>
<dbReference type="GO" id="GO:0046923">
    <property type="term" value="F:ER retention sequence binding"/>
    <property type="evidence" value="ECO:0007669"/>
    <property type="project" value="InterPro"/>
</dbReference>
<evidence type="ECO:0000256" key="8">
    <source>
        <dbReference type="ARBA" id="ARBA00022927"/>
    </source>
</evidence>
<comment type="similarity">
    <text evidence="3">Belongs to the ERD2 family.</text>
</comment>
<sequence>MGVGRKRDFLCLERINGKMVNIMQGLELHTSVFSIAKQKRIVDLVYEVQEQGKKKPLKEHTYSKPRKWMKGKGHVAIKFGCCYNYATDNNGNPPGIIGDGEVDPIPPLLKTVIRRLVRWHVLPPSCIPNSCIINIYEEGDCIPPRIDHHDFVRPFCTVLFLSECNIVFGSRLKIVAEVLPQLHMMRKTKVVEAFTAQYVFALGVERFLTLGHWIVLTVRSHGMGIGFLAPFSIQKFGLWAPMAFLCEIVQGLILADFCYYYCKALVKVQLVTHLSTAEIMWEQVQIDVQIHLEICTSGVRKELAMETKLDKLFEVMEPSC</sequence>
<keyword evidence="10" id="KW-0472">Membrane</keyword>
<evidence type="ECO:0000256" key="2">
    <source>
        <dbReference type="ARBA" id="ARBA00007879"/>
    </source>
</evidence>
<dbReference type="GO" id="GO:0006402">
    <property type="term" value="P:mRNA catabolic process"/>
    <property type="evidence" value="ECO:0007669"/>
    <property type="project" value="InterPro"/>
</dbReference>
<evidence type="ECO:0000256" key="5">
    <source>
        <dbReference type="ARBA" id="ARBA00022692"/>
    </source>
</evidence>
<keyword evidence="13" id="KW-1185">Reference proteome</keyword>
<keyword evidence="7" id="KW-0931">ER-Golgi transport</keyword>
<dbReference type="GO" id="GO:0032451">
    <property type="term" value="F:demethylase activity"/>
    <property type="evidence" value="ECO:0007669"/>
    <property type="project" value="InterPro"/>
</dbReference>
<keyword evidence="8" id="KW-0653">Protein transport</keyword>
<accession>A0AA38LCV9</accession>
<evidence type="ECO:0000313" key="12">
    <source>
        <dbReference type="EMBL" id="KAH9319326.1"/>
    </source>
</evidence>
<keyword evidence="5" id="KW-0812">Transmembrane</keyword>
<reference evidence="12 13" key="1">
    <citation type="journal article" date="2021" name="Nat. Plants">
        <title>The Taxus genome provides insights into paclitaxel biosynthesis.</title>
        <authorList>
            <person name="Xiong X."/>
            <person name="Gou J."/>
            <person name="Liao Q."/>
            <person name="Li Y."/>
            <person name="Zhou Q."/>
            <person name="Bi G."/>
            <person name="Li C."/>
            <person name="Du R."/>
            <person name="Wang X."/>
            <person name="Sun T."/>
            <person name="Guo L."/>
            <person name="Liang H."/>
            <person name="Lu P."/>
            <person name="Wu Y."/>
            <person name="Zhang Z."/>
            <person name="Ro D.K."/>
            <person name="Shang Y."/>
            <person name="Huang S."/>
            <person name="Yan J."/>
        </authorList>
    </citation>
    <scope>NUCLEOTIDE SEQUENCE [LARGE SCALE GENOMIC DNA]</scope>
    <source>
        <strain evidence="12">Ta-2019</strain>
    </source>
</reference>
<dbReference type="GO" id="GO:0006621">
    <property type="term" value="P:protein retention in ER lumen"/>
    <property type="evidence" value="ECO:0007669"/>
    <property type="project" value="InterPro"/>
</dbReference>
<organism evidence="12 13">
    <name type="scientific">Taxus chinensis</name>
    <name type="common">Chinese yew</name>
    <name type="synonym">Taxus wallichiana var. chinensis</name>
    <dbReference type="NCBI Taxonomy" id="29808"/>
    <lineage>
        <taxon>Eukaryota</taxon>
        <taxon>Viridiplantae</taxon>
        <taxon>Streptophyta</taxon>
        <taxon>Embryophyta</taxon>
        <taxon>Tracheophyta</taxon>
        <taxon>Spermatophyta</taxon>
        <taxon>Pinopsida</taxon>
        <taxon>Pinidae</taxon>
        <taxon>Conifers II</taxon>
        <taxon>Cupressales</taxon>
        <taxon>Taxaceae</taxon>
        <taxon>Taxus</taxon>
    </lineage>
</organism>
<evidence type="ECO:0000256" key="6">
    <source>
        <dbReference type="ARBA" id="ARBA00022824"/>
    </source>
</evidence>
<comment type="similarity">
    <text evidence="2">Belongs to the alkB family.</text>
</comment>
<dbReference type="GO" id="GO:0005789">
    <property type="term" value="C:endoplasmic reticulum membrane"/>
    <property type="evidence" value="ECO:0007669"/>
    <property type="project" value="UniProtKB-SubCell"/>
</dbReference>
<dbReference type="InterPro" id="IPR044842">
    <property type="entry name" value="ALKBH9B/ALKBH10B-like"/>
</dbReference>
<evidence type="ECO:0000256" key="9">
    <source>
        <dbReference type="ARBA" id="ARBA00022989"/>
    </source>
</evidence>
<evidence type="ECO:0000256" key="10">
    <source>
        <dbReference type="ARBA" id="ARBA00023136"/>
    </source>
</evidence>
<keyword evidence="6" id="KW-0256">Endoplasmic reticulum</keyword>
<evidence type="ECO:0000256" key="3">
    <source>
        <dbReference type="ARBA" id="ARBA00010120"/>
    </source>
</evidence>
<comment type="caution">
    <text evidence="12">The sequence shown here is derived from an EMBL/GenBank/DDBJ whole genome shotgun (WGS) entry which is preliminary data.</text>
</comment>
<dbReference type="InterPro" id="IPR000133">
    <property type="entry name" value="ER_ret_rcpt"/>
</dbReference>